<dbReference type="GO" id="GO:0005524">
    <property type="term" value="F:ATP binding"/>
    <property type="evidence" value="ECO:0007669"/>
    <property type="project" value="UniProtKB-KW"/>
</dbReference>
<evidence type="ECO:0000256" key="8">
    <source>
        <dbReference type="SAM" id="MobiDB-lite"/>
    </source>
</evidence>
<reference evidence="10 11" key="1">
    <citation type="submission" date="2018-08" db="EMBL/GenBank/DDBJ databases">
        <title>Genome Lactobacillus garii FI11369.</title>
        <authorList>
            <person name="Diaz M."/>
            <person name="Narbad A."/>
        </authorList>
    </citation>
    <scope>NUCLEOTIDE SEQUENCE [LARGE SCALE GENOMIC DNA]</scope>
    <source>
        <strain evidence="10 11">FI11369</strain>
    </source>
</reference>
<comment type="similarity">
    <text evidence="1">Belongs to the zeta toxin family.</text>
</comment>
<dbReference type="Pfam" id="PF06414">
    <property type="entry name" value="Zeta_toxin"/>
    <property type="match status" value="1"/>
</dbReference>
<evidence type="ECO:0000256" key="4">
    <source>
        <dbReference type="ARBA" id="ARBA00022741"/>
    </source>
</evidence>
<evidence type="ECO:0000256" key="1">
    <source>
        <dbReference type="ARBA" id="ARBA00009104"/>
    </source>
</evidence>
<evidence type="ECO:0000313" key="10">
    <source>
        <dbReference type="EMBL" id="RRK09396.1"/>
    </source>
</evidence>
<organism evidence="10 11">
    <name type="scientific">Lactiplantibacillus garii</name>
    <dbReference type="NCBI Taxonomy" id="2306423"/>
    <lineage>
        <taxon>Bacteria</taxon>
        <taxon>Bacillati</taxon>
        <taxon>Bacillota</taxon>
        <taxon>Bacilli</taxon>
        <taxon>Lactobacillales</taxon>
        <taxon>Lactobacillaceae</taxon>
        <taxon>Lactiplantibacillus</taxon>
    </lineage>
</organism>
<evidence type="ECO:0000256" key="2">
    <source>
        <dbReference type="ARBA" id="ARBA00011963"/>
    </source>
</evidence>
<accession>A0A3R8J5A9</accession>
<dbReference type="EMBL" id="QWZQ01000059">
    <property type="protein sequence ID" value="RRK09396.1"/>
    <property type="molecule type" value="Genomic_DNA"/>
</dbReference>
<evidence type="ECO:0000259" key="9">
    <source>
        <dbReference type="Pfam" id="PF06414"/>
    </source>
</evidence>
<protein>
    <recommendedName>
        <fullName evidence="6">UDP-N-acetylglucosamine kinase</fullName>
        <ecNumber evidence="2">2.7.1.176</ecNumber>
    </recommendedName>
    <alternativeName>
        <fullName evidence="6">UDP-N-acetylglucosamine kinase</fullName>
    </alternativeName>
</protein>
<dbReference type="Gene3D" id="3.40.50.300">
    <property type="entry name" value="P-loop containing nucleotide triphosphate hydrolases"/>
    <property type="match status" value="1"/>
</dbReference>
<keyword evidence="5" id="KW-0067">ATP-binding</keyword>
<evidence type="ECO:0000313" key="11">
    <source>
        <dbReference type="Proteomes" id="UP000283633"/>
    </source>
</evidence>
<keyword evidence="3" id="KW-1277">Toxin-antitoxin system</keyword>
<feature type="region of interest" description="Disordered" evidence="8">
    <location>
        <begin position="120"/>
        <end position="141"/>
    </location>
</feature>
<evidence type="ECO:0000256" key="7">
    <source>
        <dbReference type="ARBA" id="ARBA00048178"/>
    </source>
</evidence>
<feature type="domain" description="Zeta toxin" evidence="9">
    <location>
        <begin position="3"/>
        <end position="83"/>
    </location>
</feature>
<dbReference type="InterPro" id="IPR027417">
    <property type="entry name" value="P-loop_NTPase"/>
</dbReference>
<dbReference type="InterPro" id="IPR010488">
    <property type="entry name" value="Zeta_toxin_domain"/>
</dbReference>
<comment type="caution">
    <text evidence="10">The sequence shown here is derived from an EMBL/GenBank/DDBJ whole genome shotgun (WGS) entry which is preliminary data.</text>
</comment>
<dbReference type="GO" id="GO:0016301">
    <property type="term" value="F:kinase activity"/>
    <property type="evidence" value="ECO:0007669"/>
    <property type="project" value="InterPro"/>
</dbReference>
<dbReference type="Proteomes" id="UP000283633">
    <property type="component" value="Unassembled WGS sequence"/>
</dbReference>
<evidence type="ECO:0000256" key="6">
    <source>
        <dbReference type="ARBA" id="ARBA00032897"/>
    </source>
</evidence>
<dbReference type="OrthoDB" id="9791543at2"/>
<evidence type="ECO:0000256" key="3">
    <source>
        <dbReference type="ARBA" id="ARBA00022649"/>
    </source>
</evidence>
<sequence>MNLIDRAHKNGFEVKLLYVALKSEKMAINRVHKRVKKGVHGVPDEVVKKRYSKSNHSLPAVAFKADNVVIYDNSQKFVSVYRREHNQVIKNKLSEYPWINPKITFETAVQKKLNSFVKDNPDLKFKKPMNDPEKENDRPSS</sequence>
<keyword evidence="4" id="KW-0547">Nucleotide-binding</keyword>
<dbReference type="PANTHER" id="PTHR39206:SF1">
    <property type="entry name" value="SLL8004 PROTEIN"/>
    <property type="match status" value="1"/>
</dbReference>
<dbReference type="AlphaFoldDB" id="A0A3R8J5A9"/>
<evidence type="ECO:0000256" key="5">
    <source>
        <dbReference type="ARBA" id="ARBA00022840"/>
    </source>
</evidence>
<keyword evidence="11" id="KW-1185">Reference proteome</keyword>
<comment type="catalytic activity">
    <reaction evidence="7">
        <text>UDP-N-acetyl-alpha-D-glucosamine + ATP = UDP-N-acetyl-alpha-D-glucosamine 3'-phosphate + ADP + H(+)</text>
        <dbReference type="Rhea" id="RHEA:32671"/>
        <dbReference type="ChEBI" id="CHEBI:15378"/>
        <dbReference type="ChEBI" id="CHEBI:30616"/>
        <dbReference type="ChEBI" id="CHEBI:57705"/>
        <dbReference type="ChEBI" id="CHEBI:64353"/>
        <dbReference type="ChEBI" id="CHEBI:456216"/>
        <dbReference type="EC" id="2.7.1.176"/>
    </reaction>
</comment>
<dbReference type="EC" id="2.7.1.176" evidence="2"/>
<gene>
    <name evidence="10" type="ORF">D1831_12930</name>
</gene>
<name>A0A3R8J5A9_9LACO</name>
<dbReference type="PANTHER" id="PTHR39206">
    <property type="entry name" value="SLL8004 PROTEIN"/>
    <property type="match status" value="1"/>
</dbReference>
<proteinExistence type="inferred from homology"/>